<accession>A0AA37BR21</accession>
<dbReference type="EMBL" id="BMNY01000001">
    <property type="protein sequence ID" value="GGM69177.1"/>
    <property type="molecule type" value="Genomic_DNA"/>
</dbReference>
<gene>
    <name evidence="1" type="ORF">GCM10007108_04130</name>
</gene>
<proteinExistence type="predicted"/>
<keyword evidence="2" id="KW-1185">Reference proteome</keyword>
<reference evidence="1" key="1">
    <citation type="journal article" date="2014" name="Int. J. Syst. Evol. Microbiol.">
        <title>Complete genome sequence of Corynebacterium casei LMG S-19264T (=DSM 44701T), isolated from a smear-ripened cheese.</title>
        <authorList>
            <consortium name="US DOE Joint Genome Institute (JGI-PGF)"/>
            <person name="Walter F."/>
            <person name="Albersmeier A."/>
            <person name="Kalinowski J."/>
            <person name="Ruckert C."/>
        </authorList>
    </citation>
    <scope>NUCLEOTIDE SEQUENCE</scope>
    <source>
        <strain evidence="1">JCM 13583</strain>
    </source>
</reference>
<dbReference type="AlphaFoldDB" id="A0AA37BR21"/>
<name>A0AA37BR21_9ARCH</name>
<dbReference type="Proteomes" id="UP000632195">
    <property type="component" value="Unassembled WGS sequence"/>
</dbReference>
<dbReference type="RefSeq" id="WP_188679882.1">
    <property type="nucleotide sequence ID" value="NZ_BMNY01000001.1"/>
</dbReference>
<protein>
    <submittedName>
        <fullName evidence="1">Uncharacterized protein</fullName>
    </submittedName>
</protein>
<comment type="caution">
    <text evidence="1">The sequence shown here is derived from an EMBL/GenBank/DDBJ whole genome shotgun (WGS) entry which is preliminary data.</text>
</comment>
<sequence length="54" mass="6377">MSPGPSERKIPKGFFRSCKRYQIPERVAREIAEAFMAERDRYPRTYGEVLEVVE</sequence>
<reference evidence="1" key="2">
    <citation type="submission" date="2022-09" db="EMBL/GenBank/DDBJ databases">
        <authorList>
            <person name="Sun Q."/>
            <person name="Ohkuma M."/>
        </authorList>
    </citation>
    <scope>NUCLEOTIDE SEQUENCE</scope>
    <source>
        <strain evidence="1">JCM 13583</strain>
    </source>
</reference>
<organism evidence="1 2">
    <name type="scientific">Thermogymnomonas acidicola</name>
    <dbReference type="NCBI Taxonomy" id="399579"/>
    <lineage>
        <taxon>Archaea</taxon>
        <taxon>Methanobacteriati</taxon>
        <taxon>Thermoplasmatota</taxon>
        <taxon>Thermoplasmata</taxon>
        <taxon>Thermoplasmatales</taxon>
        <taxon>Thermogymnomonas</taxon>
    </lineage>
</organism>
<evidence type="ECO:0000313" key="1">
    <source>
        <dbReference type="EMBL" id="GGM69177.1"/>
    </source>
</evidence>
<evidence type="ECO:0000313" key="2">
    <source>
        <dbReference type="Proteomes" id="UP000632195"/>
    </source>
</evidence>